<proteinExistence type="predicted"/>
<keyword evidence="2" id="KW-1185">Reference proteome</keyword>
<feature type="non-terminal residue" evidence="1">
    <location>
        <position position="54"/>
    </location>
</feature>
<reference evidence="1" key="1">
    <citation type="submission" date="2021-06" db="EMBL/GenBank/DDBJ databases">
        <authorList>
            <person name="Kallberg Y."/>
            <person name="Tangrot J."/>
            <person name="Rosling A."/>
        </authorList>
    </citation>
    <scope>NUCLEOTIDE SEQUENCE</scope>
    <source>
        <strain evidence="1">MA461A</strain>
    </source>
</reference>
<dbReference type="EMBL" id="CAJVQC010021911">
    <property type="protein sequence ID" value="CAG8715576.1"/>
    <property type="molecule type" value="Genomic_DNA"/>
</dbReference>
<gene>
    <name evidence="1" type="ORF">RPERSI_LOCUS10866</name>
</gene>
<feature type="non-terminal residue" evidence="1">
    <location>
        <position position="1"/>
    </location>
</feature>
<organism evidence="1 2">
    <name type="scientific">Racocetra persica</name>
    <dbReference type="NCBI Taxonomy" id="160502"/>
    <lineage>
        <taxon>Eukaryota</taxon>
        <taxon>Fungi</taxon>
        <taxon>Fungi incertae sedis</taxon>
        <taxon>Mucoromycota</taxon>
        <taxon>Glomeromycotina</taxon>
        <taxon>Glomeromycetes</taxon>
        <taxon>Diversisporales</taxon>
        <taxon>Gigasporaceae</taxon>
        <taxon>Racocetra</taxon>
    </lineage>
</organism>
<accession>A0ACA9PNT6</accession>
<sequence>GVDGEHYVGKSCLIKKFADDDFENGEYKENFHAYVTTTHIRLDEYDIKVEFLET</sequence>
<protein>
    <submittedName>
        <fullName evidence="1">11095_t:CDS:1</fullName>
    </submittedName>
</protein>
<comment type="caution">
    <text evidence="1">The sequence shown here is derived from an EMBL/GenBank/DDBJ whole genome shotgun (WGS) entry which is preliminary data.</text>
</comment>
<evidence type="ECO:0000313" key="2">
    <source>
        <dbReference type="Proteomes" id="UP000789920"/>
    </source>
</evidence>
<dbReference type="Proteomes" id="UP000789920">
    <property type="component" value="Unassembled WGS sequence"/>
</dbReference>
<evidence type="ECO:0000313" key="1">
    <source>
        <dbReference type="EMBL" id="CAG8715576.1"/>
    </source>
</evidence>
<name>A0ACA9PNT6_9GLOM</name>